<feature type="chain" id="PRO_5007593447" evidence="1">
    <location>
        <begin position="19"/>
        <end position="222"/>
    </location>
</feature>
<sequence length="222" mass="24985">MKFYICLVFAITLAFVSGQSVSPLWPKYFTAQWNLQYTTSSNEPPYGNYPPAPYKVGRGLTFYDSTVESMLEVYLDFCVPIFMNGSDWTCNFLNVNGISYLISDDPNRPDYVPDCCVFGDPWYPPQPNFLETSGAVQNVTSVIDCEPVEYWTIYLQDSGNFGYGFFANGTTDGWSQPASFYFAAAPLGWTIQNFFDFQVNQPIESTWTIPDSCSTAVSCPSM</sequence>
<evidence type="ECO:0000256" key="1">
    <source>
        <dbReference type="SAM" id="SignalP"/>
    </source>
</evidence>
<reference evidence="2 3" key="1">
    <citation type="submission" date="2015-12" db="EMBL/GenBank/DDBJ databases">
        <title>Dictyostelia acquired genes for synthesis and detection of signals that induce cell-type specialization by lateral gene transfer from prokaryotes.</title>
        <authorList>
            <person name="Gloeckner G."/>
            <person name="Schaap P."/>
        </authorList>
    </citation>
    <scope>NUCLEOTIDE SEQUENCE [LARGE SCALE GENOMIC DNA]</scope>
    <source>
        <strain evidence="2 3">TK</strain>
    </source>
</reference>
<dbReference type="OrthoDB" id="9971971at2759"/>
<evidence type="ECO:0000313" key="3">
    <source>
        <dbReference type="Proteomes" id="UP000076078"/>
    </source>
</evidence>
<dbReference type="OMA" id="EGDIGWA"/>
<dbReference type="InParanoid" id="A0A151ZS36"/>
<gene>
    <name evidence="2" type="ORF">DLAC_04047</name>
</gene>
<proteinExistence type="predicted"/>
<name>A0A151ZS36_TIELA</name>
<protein>
    <submittedName>
        <fullName evidence="2">Uncharacterized protein</fullName>
    </submittedName>
</protein>
<dbReference type="Proteomes" id="UP000076078">
    <property type="component" value="Unassembled WGS sequence"/>
</dbReference>
<keyword evidence="1" id="KW-0732">Signal</keyword>
<feature type="signal peptide" evidence="1">
    <location>
        <begin position="1"/>
        <end position="18"/>
    </location>
</feature>
<accession>A0A151ZS36</accession>
<dbReference type="EMBL" id="LODT01000021">
    <property type="protein sequence ID" value="KYQ96748.1"/>
    <property type="molecule type" value="Genomic_DNA"/>
</dbReference>
<keyword evidence="3" id="KW-1185">Reference proteome</keyword>
<evidence type="ECO:0000313" key="2">
    <source>
        <dbReference type="EMBL" id="KYQ96748.1"/>
    </source>
</evidence>
<organism evidence="2 3">
    <name type="scientific">Tieghemostelium lacteum</name>
    <name type="common">Slime mold</name>
    <name type="synonym">Dictyostelium lacteum</name>
    <dbReference type="NCBI Taxonomy" id="361077"/>
    <lineage>
        <taxon>Eukaryota</taxon>
        <taxon>Amoebozoa</taxon>
        <taxon>Evosea</taxon>
        <taxon>Eumycetozoa</taxon>
        <taxon>Dictyostelia</taxon>
        <taxon>Dictyosteliales</taxon>
        <taxon>Raperosteliaceae</taxon>
        <taxon>Tieghemostelium</taxon>
    </lineage>
</organism>
<comment type="caution">
    <text evidence="2">The sequence shown here is derived from an EMBL/GenBank/DDBJ whole genome shotgun (WGS) entry which is preliminary data.</text>
</comment>
<dbReference type="AlphaFoldDB" id="A0A151ZS36"/>